<feature type="compositionally biased region" description="Polar residues" evidence="1">
    <location>
        <begin position="23"/>
        <end position="33"/>
    </location>
</feature>
<protein>
    <submittedName>
        <fullName evidence="2 3">Uncharacterized protein</fullName>
    </submittedName>
</protein>
<dbReference type="AlphaFoldDB" id="A0A0C4DYR0"/>
<organism evidence="3 4">
    <name type="scientific">Magnaporthiopsis poae (strain ATCC 64411 / 73-15)</name>
    <name type="common">Kentucky bluegrass fungus</name>
    <name type="synonym">Magnaporthe poae</name>
    <dbReference type="NCBI Taxonomy" id="644358"/>
    <lineage>
        <taxon>Eukaryota</taxon>
        <taxon>Fungi</taxon>
        <taxon>Dikarya</taxon>
        <taxon>Ascomycota</taxon>
        <taxon>Pezizomycotina</taxon>
        <taxon>Sordariomycetes</taxon>
        <taxon>Sordariomycetidae</taxon>
        <taxon>Magnaporthales</taxon>
        <taxon>Magnaporthaceae</taxon>
        <taxon>Magnaporthiopsis</taxon>
    </lineage>
</organism>
<name>A0A0C4DYR0_MAGP6</name>
<proteinExistence type="predicted"/>
<reference evidence="4" key="1">
    <citation type="submission" date="2010-05" db="EMBL/GenBank/DDBJ databases">
        <title>The genome sequence of Magnaporthe poae strain ATCC 64411.</title>
        <authorList>
            <person name="Ma L.-J."/>
            <person name="Dead R."/>
            <person name="Young S."/>
            <person name="Zeng Q."/>
            <person name="Koehrsen M."/>
            <person name="Alvarado L."/>
            <person name="Berlin A."/>
            <person name="Chapman S.B."/>
            <person name="Chen Z."/>
            <person name="Freedman E."/>
            <person name="Gellesch M."/>
            <person name="Goldberg J."/>
            <person name="Griggs A."/>
            <person name="Gujja S."/>
            <person name="Heilman E.R."/>
            <person name="Heiman D."/>
            <person name="Hepburn T."/>
            <person name="Howarth C."/>
            <person name="Jen D."/>
            <person name="Larson L."/>
            <person name="Mehta T."/>
            <person name="Neiman D."/>
            <person name="Pearson M."/>
            <person name="Roberts A."/>
            <person name="Saif S."/>
            <person name="Shea T."/>
            <person name="Shenoy N."/>
            <person name="Sisk P."/>
            <person name="Stolte C."/>
            <person name="Sykes S."/>
            <person name="Walk T."/>
            <person name="White J."/>
            <person name="Yandava C."/>
            <person name="Haas B."/>
            <person name="Nusbaum C."/>
            <person name="Birren B."/>
        </authorList>
    </citation>
    <scope>NUCLEOTIDE SEQUENCE [LARGE SCALE GENOMIC DNA]</scope>
    <source>
        <strain evidence="4">ATCC 64411 / 73-15</strain>
    </source>
</reference>
<dbReference type="VEuPathDB" id="FungiDB:MAPG_05186"/>
<dbReference type="EnsemblFungi" id="MAPG_05186T0">
    <property type="protein sequence ID" value="MAPG_05186T0"/>
    <property type="gene ID" value="MAPG_05186"/>
</dbReference>
<reference evidence="2" key="2">
    <citation type="submission" date="2010-05" db="EMBL/GenBank/DDBJ databases">
        <title>The Genome Sequence of Magnaporthe poae strain ATCC 64411.</title>
        <authorList>
            <consortium name="The Broad Institute Genome Sequencing Platform"/>
            <consortium name="Broad Institute Genome Sequencing Center for Infectious Disease"/>
            <person name="Ma L.-J."/>
            <person name="Dead R."/>
            <person name="Young S."/>
            <person name="Zeng Q."/>
            <person name="Koehrsen M."/>
            <person name="Alvarado L."/>
            <person name="Berlin A."/>
            <person name="Chapman S.B."/>
            <person name="Chen Z."/>
            <person name="Freedman E."/>
            <person name="Gellesch M."/>
            <person name="Goldberg J."/>
            <person name="Griggs A."/>
            <person name="Gujja S."/>
            <person name="Heilman E.R."/>
            <person name="Heiman D."/>
            <person name="Hepburn T."/>
            <person name="Howarth C."/>
            <person name="Jen D."/>
            <person name="Larson L."/>
            <person name="Mehta T."/>
            <person name="Neiman D."/>
            <person name="Pearson M."/>
            <person name="Roberts A."/>
            <person name="Saif S."/>
            <person name="Shea T."/>
            <person name="Shenoy N."/>
            <person name="Sisk P."/>
            <person name="Stolte C."/>
            <person name="Sykes S."/>
            <person name="Walk T."/>
            <person name="White J."/>
            <person name="Yandava C."/>
            <person name="Haas B."/>
            <person name="Nusbaum C."/>
            <person name="Birren B."/>
        </authorList>
    </citation>
    <scope>NUCLEOTIDE SEQUENCE</scope>
    <source>
        <strain evidence="2">ATCC 64411</strain>
    </source>
</reference>
<gene>
    <name evidence="2" type="ORF">MAPG_05186</name>
</gene>
<feature type="region of interest" description="Disordered" evidence="1">
    <location>
        <begin position="1"/>
        <end position="55"/>
    </location>
</feature>
<dbReference type="EMBL" id="GL876969">
    <property type="protein sequence ID" value="KLU86168.1"/>
    <property type="molecule type" value="Genomic_DNA"/>
</dbReference>
<evidence type="ECO:0000313" key="2">
    <source>
        <dbReference type="EMBL" id="KLU86168.1"/>
    </source>
</evidence>
<evidence type="ECO:0000313" key="3">
    <source>
        <dbReference type="EnsemblFungi" id="MAPG_05186T0"/>
    </source>
</evidence>
<reference evidence="3" key="4">
    <citation type="journal article" date="2015" name="G3 (Bethesda)">
        <title>Genome sequences of three phytopathogenic species of the Magnaporthaceae family of fungi.</title>
        <authorList>
            <person name="Okagaki L.H."/>
            <person name="Nunes C.C."/>
            <person name="Sailsbery J."/>
            <person name="Clay B."/>
            <person name="Brown D."/>
            <person name="John T."/>
            <person name="Oh Y."/>
            <person name="Young N."/>
            <person name="Fitzgerald M."/>
            <person name="Haas B.J."/>
            <person name="Zeng Q."/>
            <person name="Young S."/>
            <person name="Adiconis X."/>
            <person name="Fan L."/>
            <person name="Levin J.Z."/>
            <person name="Mitchell T.K."/>
            <person name="Okubara P.A."/>
            <person name="Farman M.L."/>
            <person name="Kohn L.M."/>
            <person name="Birren B."/>
            <person name="Ma L.-J."/>
            <person name="Dean R.A."/>
        </authorList>
    </citation>
    <scope>NUCLEOTIDE SEQUENCE</scope>
    <source>
        <strain evidence="3">ATCC 64411 / 73-15</strain>
    </source>
</reference>
<evidence type="ECO:0000313" key="4">
    <source>
        <dbReference type="Proteomes" id="UP000011715"/>
    </source>
</evidence>
<reference evidence="2" key="3">
    <citation type="submission" date="2011-03" db="EMBL/GenBank/DDBJ databases">
        <title>Annotation of Magnaporthe poae ATCC 64411.</title>
        <authorList>
            <person name="Ma L.-J."/>
            <person name="Dead R."/>
            <person name="Young S.K."/>
            <person name="Zeng Q."/>
            <person name="Gargeya S."/>
            <person name="Fitzgerald M."/>
            <person name="Haas B."/>
            <person name="Abouelleil A."/>
            <person name="Alvarado L."/>
            <person name="Arachchi H.M."/>
            <person name="Berlin A."/>
            <person name="Brown A."/>
            <person name="Chapman S.B."/>
            <person name="Chen Z."/>
            <person name="Dunbar C."/>
            <person name="Freedman E."/>
            <person name="Gearin G."/>
            <person name="Gellesch M."/>
            <person name="Goldberg J."/>
            <person name="Griggs A."/>
            <person name="Gujja S."/>
            <person name="Heiman D."/>
            <person name="Howarth C."/>
            <person name="Larson L."/>
            <person name="Lui A."/>
            <person name="MacDonald P.J.P."/>
            <person name="Mehta T."/>
            <person name="Montmayeur A."/>
            <person name="Murphy C."/>
            <person name="Neiman D."/>
            <person name="Pearson M."/>
            <person name="Priest M."/>
            <person name="Roberts A."/>
            <person name="Saif S."/>
            <person name="Shea T."/>
            <person name="Shenoy N."/>
            <person name="Sisk P."/>
            <person name="Stolte C."/>
            <person name="Sykes S."/>
            <person name="Yandava C."/>
            <person name="Wortman J."/>
            <person name="Nusbaum C."/>
            <person name="Birren B."/>
        </authorList>
    </citation>
    <scope>NUCLEOTIDE SEQUENCE</scope>
    <source>
        <strain evidence="2">ATCC 64411</strain>
    </source>
</reference>
<reference evidence="3" key="5">
    <citation type="submission" date="2015-06" db="UniProtKB">
        <authorList>
            <consortium name="EnsemblFungi"/>
        </authorList>
    </citation>
    <scope>IDENTIFICATION</scope>
    <source>
        <strain evidence="3">ATCC 64411</strain>
    </source>
</reference>
<accession>A0A0C4DYR0</accession>
<dbReference type="EMBL" id="ADBL01001223">
    <property type="status" value="NOT_ANNOTATED_CDS"/>
    <property type="molecule type" value="Genomic_DNA"/>
</dbReference>
<keyword evidence="4" id="KW-1185">Reference proteome</keyword>
<dbReference type="Proteomes" id="UP000011715">
    <property type="component" value="Unassembled WGS sequence"/>
</dbReference>
<evidence type="ECO:0000256" key="1">
    <source>
        <dbReference type="SAM" id="MobiDB-lite"/>
    </source>
</evidence>
<sequence length="55" mass="5775">MVSFSSSALAPPFHTPETEDHTGGSTARTTPRRNATGAPHGVSQPRVAIMAGWRS</sequence>